<comment type="caution">
    <text evidence="2">The sequence shown here is derived from an EMBL/GenBank/DDBJ whole genome shotgun (WGS) entry which is preliminary data.</text>
</comment>
<feature type="region of interest" description="Disordered" evidence="1">
    <location>
        <begin position="1"/>
        <end position="21"/>
    </location>
</feature>
<protein>
    <submittedName>
        <fullName evidence="2">Uncharacterized protein</fullName>
    </submittedName>
</protein>
<dbReference type="Proteomes" id="UP001165136">
    <property type="component" value="Unassembled WGS sequence"/>
</dbReference>
<evidence type="ECO:0000256" key="1">
    <source>
        <dbReference type="SAM" id="MobiDB-lite"/>
    </source>
</evidence>
<dbReference type="EMBL" id="BSTI01000010">
    <property type="protein sequence ID" value="GLY68162.1"/>
    <property type="molecule type" value="Genomic_DNA"/>
</dbReference>
<gene>
    <name evidence="2" type="ORF">Atai01_47810</name>
</gene>
<accession>A0A9W6R5V5</accession>
<sequence length="104" mass="11168">MKIRYQAGGRPAANSDTRPPRIVDFPTLDTGKGAAIASLCPSVPGQDFGSGEDIYTVILTTWFPGSIDRIDEFPCFVFIAIPVAGRETLSSPIRKDDLKIIAVG</sequence>
<reference evidence="2" key="1">
    <citation type="submission" date="2023-03" db="EMBL/GenBank/DDBJ databases">
        <title>Amycolatopsis taiwanensis NBRC 103393.</title>
        <authorList>
            <person name="Ichikawa N."/>
            <person name="Sato H."/>
            <person name="Tonouchi N."/>
        </authorList>
    </citation>
    <scope>NUCLEOTIDE SEQUENCE</scope>
    <source>
        <strain evidence="2">NBRC 103393</strain>
    </source>
</reference>
<proteinExistence type="predicted"/>
<evidence type="ECO:0000313" key="2">
    <source>
        <dbReference type="EMBL" id="GLY68162.1"/>
    </source>
</evidence>
<evidence type="ECO:0000313" key="3">
    <source>
        <dbReference type="Proteomes" id="UP001165136"/>
    </source>
</evidence>
<keyword evidence="3" id="KW-1185">Reference proteome</keyword>
<dbReference type="AlphaFoldDB" id="A0A9W6R5V5"/>
<organism evidence="2 3">
    <name type="scientific">Amycolatopsis taiwanensis</name>
    <dbReference type="NCBI Taxonomy" id="342230"/>
    <lineage>
        <taxon>Bacteria</taxon>
        <taxon>Bacillati</taxon>
        <taxon>Actinomycetota</taxon>
        <taxon>Actinomycetes</taxon>
        <taxon>Pseudonocardiales</taxon>
        <taxon>Pseudonocardiaceae</taxon>
        <taxon>Amycolatopsis</taxon>
    </lineage>
</organism>
<name>A0A9W6R5V5_9PSEU</name>